<evidence type="ECO:0000256" key="4">
    <source>
        <dbReference type="PROSITE-ProRule" id="PRU00175"/>
    </source>
</evidence>
<keyword evidence="1" id="KW-0479">Metal-binding</keyword>
<feature type="compositionally biased region" description="Low complexity" evidence="5">
    <location>
        <begin position="75"/>
        <end position="88"/>
    </location>
</feature>
<dbReference type="GO" id="GO:0072572">
    <property type="term" value="F:poly-ADP-D-ribose binding"/>
    <property type="evidence" value="ECO:0007669"/>
    <property type="project" value="InterPro"/>
</dbReference>
<dbReference type="Proteomes" id="UP001215598">
    <property type="component" value="Unassembled WGS sequence"/>
</dbReference>
<dbReference type="SUPFAM" id="SSF57850">
    <property type="entry name" value="RING/U-box"/>
    <property type="match status" value="1"/>
</dbReference>
<dbReference type="Pfam" id="PF13923">
    <property type="entry name" value="zf-C3HC4_2"/>
    <property type="match status" value="1"/>
</dbReference>
<gene>
    <name evidence="7" type="ORF">B0H16DRAFT_1746501</name>
</gene>
<dbReference type="GO" id="GO:0006511">
    <property type="term" value="P:ubiquitin-dependent protein catabolic process"/>
    <property type="evidence" value="ECO:0007669"/>
    <property type="project" value="TreeGrafter"/>
</dbReference>
<evidence type="ECO:0000256" key="5">
    <source>
        <dbReference type="SAM" id="MobiDB-lite"/>
    </source>
</evidence>
<dbReference type="SMART" id="SM00184">
    <property type="entry name" value="RING"/>
    <property type="match status" value="1"/>
</dbReference>
<keyword evidence="8" id="KW-1185">Reference proteome</keyword>
<dbReference type="PROSITE" id="PS00518">
    <property type="entry name" value="ZF_RING_1"/>
    <property type="match status" value="1"/>
</dbReference>
<feature type="domain" description="RING-type" evidence="6">
    <location>
        <begin position="602"/>
        <end position="641"/>
    </location>
</feature>
<keyword evidence="3" id="KW-0862">Zinc</keyword>
<reference evidence="7" key="1">
    <citation type="submission" date="2023-03" db="EMBL/GenBank/DDBJ databases">
        <title>Massive genome expansion in bonnet fungi (Mycena s.s.) driven by repeated elements and novel gene families across ecological guilds.</title>
        <authorList>
            <consortium name="Lawrence Berkeley National Laboratory"/>
            <person name="Harder C.B."/>
            <person name="Miyauchi S."/>
            <person name="Viragh M."/>
            <person name="Kuo A."/>
            <person name="Thoen E."/>
            <person name="Andreopoulos B."/>
            <person name="Lu D."/>
            <person name="Skrede I."/>
            <person name="Drula E."/>
            <person name="Henrissat B."/>
            <person name="Morin E."/>
            <person name="Kohler A."/>
            <person name="Barry K."/>
            <person name="LaButti K."/>
            <person name="Morin E."/>
            <person name="Salamov A."/>
            <person name="Lipzen A."/>
            <person name="Mereny Z."/>
            <person name="Hegedus B."/>
            <person name="Baldrian P."/>
            <person name="Stursova M."/>
            <person name="Weitz H."/>
            <person name="Taylor A."/>
            <person name="Grigoriev I.V."/>
            <person name="Nagy L.G."/>
            <person name="Martin F."/>
            <person name="Kauserud H."/>
        </authorList>
    </citation>
    <scope>NUCLEOTIDE SEQUENCE</scope>
    <source>
        <strain evidence="7">CBHHK182m</strain>
    </source>
</reference>
<dbReference type="GO" id="GO:0016055">
    <property type="term" value="P:Wnt signaling pathway"/>
    <property type="evidence" value="ECO:0007669"/>
    <property type="project" value="InterPro"/>
</dbReference>
<evidence type="ECO:0000313" key="8">
    <source>
        <dbReference type="Proteomes" id="UP001215598"/>
    </source>
</evidence>
<dbReference type="PANTHER" id="PTHR13417">
    <property type="entry name" value="E3 UBIQUITIN-PROTEIN LIGASE RNF146"/>
    <property type="match status" value="1"/>
</dbReference>
<evidence type="ECO:0000313" key="7">
    <source>
        <dbReference type="EMBL" id="KAJ7707280.1"/>
    </source>
</evidence>
<dbReference type="GO" id="GO:0008270">
    <property type="term" value="F:zinc ion binding"/>
    <property type="evidence" value="ECO:0007669"/>
    <property type="project" value="UniProtKB-KW"/>
</dbReference>
<dbReference type="InterPro" id="IPR017907">
    <property type="entry name" value="Znf_RING_CS"/>
</dbReference>
<name>A0AAD7M9Q9_9AGAR</name>
<evidence type="ECO:0000256" key="2">
    <source>
        <dbReference type="ARBA" id="ARBA00022771"/>
    </source>
</evidence>
<accession>A0AAD7M9Q9</accession>
<comment type="caution">
    <text evidence="7">The sequence shown here is derived from an EMBL/GenBank/DDBJ whole genome shotgun (WGS) entry which is preliminary data.</text>
</comment>
<dbReference type="GO" id="GO:0061630">
    <property type="term" value="F:ubiquitin protein ligase activity"/>
    <property type="evidence" value="ECO:0007669"/>
    <property type="project" value="InterPro"/>
</dbReference>
<evidence type="ECO:0000256" key="3">
    <source>
        <dbReference type="ARBA" id="ARBA00022833"/>
    </source>
</evidence>
<dbReference type="AlphaFoldDB" id="A0AAD7M9Q9"/>
<dbReference type="PROSITE" id="PS50089">
    <property type="entry name" value="ZF_RING_2"/>
    <property type="match status" value="1"/>
</dbReference>
<sequence>MDLDSPDEIPSCLPPWSTYILPARGKLVVLPLALLPLIEDHIAVVDHRHFVENIFRHAERLDSNLEDSDSGADETMTQTDSDGSSTDSMDCDEASPDAAAVETDSEDEDRQDTDFMPSAEWISGFVEHWASHALRSRALPHPCALAGLSPVPKILDVGHMRALGFDSIKWDEPRAFTDVTDRIGGFFIGPPAQRTTWERTIIEASNEMYEARARMTAADGDLLRSGVTYNTGFGRPCNIRNNAENQLNLALLRHSKAIQDITSFQNAMFQAIAPRLWNQGRETIDKIVANDSSLHLPFRVARHDPQQPTAFAEVEYCFRLEDSLPRKHDHTSGWVSGWKVLTSVGFYDSAEGQLILWDNKSLQPFPPGSTFFVPPGLLPFSFTAVAETGSQMFVMQSLHGDLEYFAVNDCQPEPRRGSPSYRSAEERKADLLEQAENLLSKYPTIQEFDAIVINSMSGRSRLPGSRTPLGSADNPLLMDENGRVVESLSESSQTFAIWAHSSDSPWAALDHQRRSLLVKPASADSRPSWEQGQEIQIHLLCDLLDNFFGILNYVHGILVFVHEGCATGTTVPRANACASLEDELYVSSARPTDSPHSHEHECGICLAIQSHPVQLTDCGHSYCYVCIRQSLETSWRCPSCRAGITEKPVVNIAKAKAIARDYPDWVDISEVTYGWAGLKFPKPSLWTLPSP</sequence>
<dbReference type="GO" id="GO:0005634">
    <property type="term" value="C:nucleus"/>
    <property type="evidence" value="ECO:0007669"/>
    <property type="project" value="TreeGrafter"/>
</dbReference>
<dbReference type="InterPro" id="IPR033509">
    <property type="entry name" value="RNF146"/>
</dbReference>
<dbReference type="Gene3D" id="3.30.40.10">
    <property type="entry name" value="Zinc/RING finger domain, C3HC4 (zinc finger)"/>
    <property type="match status" value="1"/>
</dbReference>
<keyword evidence="2 4" id="KW-0863">Zinc-finger</keyword>
<protein>
    <recommendedName>
        <fullName evidence="6">RING-type domain-containing protein</fullName>
    </recommendedName>
</protein>
<dbReference type="PANTHER" id="PTHR13417:SF2">
    <property type="entry name" value="E3 UBIQUITIN-PROTEIN LIGASE RNF146"/>
    <property type="match status" value="1"/>
</dbReference>
<evidence type="ECO:0000256" key="1">
    <source>
        <dbReference type="ARBA" id="ARBA00022723"/>
    </source>
</evidence>
<proteinExistence type="predicted"/>
<organism evidence="7 8">
    <name type="scientific">Mycena metata</name>
    <dbReference type="NCBI Taxonomy" id="1033252"/>
    <lineage>
        <taxon>Eukaryota</taxon>
        <taxon>Fungi</taxon>
        <taxon>Dikarya</taxon>
        <taxon>Basidiomycota</taxon>
        <taxon>Agaricomycotina</taxon>
        <taxon>Agaricomycetes</taxon>
        <taxon>Agaricomycetidae</taxon>
        <taxon>Agaricales</taxon>
        <taxon>Marasmiineae</taxon>
        <taxon>Mycenaceae</taxon>
        <taxon>Mycena</taxon>
    </lineage>
</organism>
<feature type="region of interest" description="Disordered" evidence="5">
    <location>
        <begin position="64"/>
        <end position="112"/>
    </location>
</feature>
<dbReference type="GO" id="GO:0005737">
    <property type="term" value="C:cytoplasm"/>
    <property type="evidence" value="ECO:0007669"/>
    <property type="project" value="TreeGrafter"/>
</dbReference>
<dbReference type="InterPro" id="IPR013083">
    <property type="entry name" value="Znf_RING/FYVE/PHD"/>
</dbReference>
<dbReference type="InterPro" id="IPR001841">
    <property type="entry name" value="Znf_RING"/>
</dbReference>
<evidence type="ECO:0000259" key="6">
    <source>
        <dbReference type="PROSITE" id="PS50089"/>
    </source>
</evidence>
<dbReference type="EMBL" id="JARKIB010000443">
    <property type="protein sequence ID" value="KAJ7707280.1"/>
    <property type="molecule type" value="Genomic_DNA"/>
</dbReference>